<organism evidence="2 3">
    <name type="scientific">Zosterops lateralis melanops</name>
    <dbReference type="NCBI Taxonomy" id="1220523"/>
    <lineage>
        <taxon>Eukaryota</taxon>
        <taxon>Metazoa</taxon>
        <taxon>Chordata</taxon>
        <taxon>Craniata</taxon>
        <taxon>Vertebrata</taxon>
        <taxon>Euteleostomi</taxon>
        <taxon>Archelosauria</taxon>
        <taxon>Archosauria</taxon>
        <taxon>Dinosauria</taxon>
        <taxon>Saurischia</taxon>
        <taxon>Theropoda</taxon>
        <taxon>Coelurosauria</taxon>
        <taxon>Aves</taxon>
        <taxon>Neognathae</taxon>
        <taxon>Neoaves</taxon>
        <taxon>Telluraves</taxon>
        <taxon>Australaves</taxon>
        <taxon>Passeriformes</taxon>
        <taxon>Sylvioidea</taxon>
        <taxon>Zosteropidae</taxon>
        <taxon>Zosterops</taxon>
    </lineage>
</organism>
<evidence type="ECO:0000313" key="3">
    <source>
        <dbReference type="Proteomes" id="UP000694401"/>
    </source>
</evidence>
<sequence length="137" mass="14981">MFTEAELLPVGVLEVEAAAQHLQEHAAELLGGDVVQQRVHHRAEVEEDVGDGKEADVGFQVGRGPVMLGLSSSHDPLDLVWHPANRQSRDDQSCGQREQERGAVPYMKTQREQKLRSGCFPAAGVSWWGSSHSVSPC</sequence>
<keyword evidence="3" id="KW-1185">Reference proteome</keyword>
<evidence type="ECO:0000256" key="1">
    <source>
        <dbReference type="SAM" id="MobiDB-lite"/>
    </source>
</evidence>
<dbReference type="Proteomes" id="UP000694401">
    <property type="component" value="Unassembled WGS sequence"/>
</dbReference>
<dbReference type="Ensembl" id="ENSZLMT00000002049.1">
    <property type="protein sequence ID" value="ENSZLMP00000001970.1"/>
    <property type="gene ID" value="ENSZLMG00000001497.1"/>
</dbReference>
<evidence type="ECO:0000313" key="2">
    <source>
        <dbReference type="Ensembl" id="ENSZLMP00000001970.1"/>
    </source>
</evidence>
<reference evidence="2" key="1">
    <citation type="submission" date="2025-08" db="UniProtKB">
        <authorList>
            <consortium name="Ensembl"/>
        </authorList>
    </citation>
    <scope>IDENTIFICATION</scope>
</reference>
<name>A0A8D2NPF2_ZOSLA</name>
<accession>A0A8D2NPF2</accession>
<feature type="compositionally biased region" description="Basic and acidic residues" evidence="1">
    <location>
        <begin position="87"/>
        <end position="101"/>
    </location>
</feature>
<reference evidence="2" key="2">
    <citation type="submission" date="2025-09" db="UniProtKB">
        <authorList>
            <consortium name="Ensembl"/>
        </authorList>
    </citation>
    <scope>IDENTIFICATION</scope>
</reference>
<protein>
    <submittedName>
        <fullName evidence="2">Uncharacterized protein</fullName>
    </submittedName>
</protein>
<dbReference type="AlphaFoldDB" id="A0A8D2NPF2"/>
<proteinExistence type="predicted"/>
<feature type="region of interest" description="Disordered" evidence="1">
    <location>
        <begin position="85"/>
        <end position="110"/>
    </location>
</feature>